<accession>L0A075</accession>
<dbReference type="PATRIC" id="fig|937777.3.peg.1307"/>
<evidence type="ECO:0000313" key="3">
    <source>
        <dbReference type="EMBL" id="AFZ66854.1"/>
    </source>
</evidence>
<dbReference type="AlphaFoldDB" id="L0A075"/>
<proteinExistence type="predicted"/>
<dbReference type="InterPro" id="IPR040832">
    <property type="entry name" value="TTHB210-like_dom"/>
</dbReference>
<dbReference type="OrthoDB" id="2867208at2"/>
<dbReference type="CDD" id="cd11669">
    <property type="entry name" value="TTHB210-like"/>
    <property type="match status" value="1"/>
</dbReference>
<gene>
    <name evidence="3" type="ordered locus">Deipe_1304</name>
</gene>
<evidence type="ECO:0000313" key="4">
    <source>
        <dbReference type="Proteomes" id="UP000010467"/>
    </source>
</evidence>
<dbReference type="Proteomes" id="UP000010467">
    <property type="component" value="Chromosome"/>
</dbReference>
<dbReference type="RefSeq" id="WP_015235162.1">
    <property type="nucleotide sequence ID" value="NC_019793.1"/>
</dbReference>
<dbReference type="Pfam" id="PF18197">
    <property type="entry name" value="TTHB210-like"/>
    <property type="match status" value="1"/>
</dbReference>
<dbReference type="eggNOG" id="COG1917">
    <property type="taxonomic scope" value="Bacteria"/>
</dbReference>
<dbReference type="PROSITE" id="PS51257">
    <property type="entry name" value="PROKAR_LIPOPROTEIN"/>
    <property type="match status" value="1"/>
</dbReference>
<keyword evidence="4" id="KW-1185">Reference proteome</keyword>
<dbReference type="KEGG" id="dpd:Deipe_1304"/>
<feature type="signal peptide" evidence="1">
    <location>
        <begin position="1"/>
        <end position="21"/>
    </location>
</feature>
<feature type="chain" id="PRO_5003939450" description="TTHB210-like domain-containing protein" evidence="1">
    <location>
        <begin position="22"/>
        <end position="257"/>
    </location>
</feature>
<dbReference type="STRING" id="937777.Deipe_1304"/>
<dbReference type="InterPro" id="IPR033786">
    <property type="entry name" value="TTHB210-like"/>
</dbReference>
<feature type="domain" description="TTHB210-like" evidence="2">
    <location>
        <begin position="48"/>
        <end position="97"/>
    </location>
</feature>
<keyword evidence="1" id="KW-0732">Signal</keyword>
<organism evidence="3 4">
    <name type="scientific">Deinococcus peraridilitoris (strain DSM 19664 / LMG 22246 / CIP 109416 / KR-200)</name>
    <dbReference type="NCBI Taxonomy" id="937777"/>
    <lineage>
        <taxon>Bacteria</taxon>
        <taxon>Thermotogati</taxon>
        <taxon>Deinococcota</taxon>
        <taxon>Deinococci</taxon>
        <taxon>Deinococcales</taxon>
        <taxon>Deinococcaceae</taxon>
        <taxon>Deinococcus</taxon>
    </lineage>
</organism>
<dbReference type="EMBL" id="CP003382">
    <property type="protein sequence ID" value="AFZ66854.1"/>
    <property type="molecule type" value="Genomic_DNA"/>
</dbReference>
<protein>
    <recommendedName>
        <fullName evidence="2">TTHB210-like domain-containing protein</fullName>
    </recommendedName>
</protein>
<reference evidence="4" key="1">
    <citation type="submission" date="2012-03" db="EMBL/GenBank/DDBJ databases">
        <title>Complete sequence of chromosome of Deinococcus peraridilitoris DSM 19664.</title>
        <authorList>
            <person name="Lucas S."/>
            <person name="Copeland A."/>
            <person name="Lapidus A."/>
            <person name="Glavina del Rio T."/>
            <person name="Dalin E."/>
            <person name="Tice H."/>
            <person name="Bruce D."/>
            <person name="Goodwin L."/>
            <person name="Pitluck S."/>
            <person name="Peters L."/>
            <person name="Mikhailova N."/>
            <person name="Lu M."/>
            <person name="Kyrpides N."/>
            <person name="Mavromatis K."/>
            <person name="Ivanova N."/>
            <person name="Brettin T."/>
            <person name="Detter J.C."/>
            <person name="Han C."/>
            <person name="Larimer F."/>
            <person name="Land M."/>
            <person name="Hauser L."/>
            <person name="Markowitz V."/>
            <person name="Cheng J.-F."/>
            <person name="Hugenholtz P."/>
            <person name="Woyke T."/>
            <person name="Wu D."/>
            <person name="Pukall R."/>
            <person name="Steenblock K."/>
            <person name="Brambilla E."/>
            <person name="Klenk H.-P."/>
            <person name="Eisen J.A."/>
        </authorList>
    </citation>
    <scope>NUCLEOTIDE SEQUENCE [LARGE SCALE GENOMIC DNA]</scope>
    <source>
        <strain evidence="4">DSM 19664 / LMG 22246 / CIP 109416 / KR-200</strain>
    </source>
</reference>
<evidence type="ECO:0000259" key="2">
    <source>
        <dbReference type="Pfam" id="PF18197"/>
    </source>
</evidence>
<evidence type="ECO:0000256" key="1">
    <source>
        <dbReference type="SAM" id="SignalP"/>
    </source>
</evidence>
<sequence length="257" mass="28147">MKLHRHLVIGTVLLLAACAQNNPDSGVVQGESQTLNGASVNSWAKVGQDGQVIQAGVTIPMASIQNGPTTGDPVVAHLDFPVQAQQTTFLNHLSVDWNPQGHPPMERYGTPHFDFHVHGGSQADVQAINCADLTQIDPANVPQGWLPPVPPGDAPQDHCVPTMGFHSLPTTEFASPGVLKPGLFDKVMIVGSYKQQFVFLEPMVTREQLLRKESFTLPVPMPRNLGRTTRYPTKFEAVWDNAKDAYHFILSDFQQVQ</sequence>
<name>L0A075_DEIPD</name>
<dbReference type="HOGENOM" id="CLU_070317_0_0_0"/>